<reference evidence="2 3" key="1">
    <citation type="journal article" date="2016" name="Genome Biol. Evol.">
        <title>Divergent and convergent evolution of fungal pathogenicity.</title>
        <authorList>
            <person name="Shang Y."/>
            <person name="Xiao G."/>
            <person name="Zheng P."/>
            <person name="Cen K."/>
            <person name="Zhan S."/>
            <person name="Wang C."/>
        </authorList>
    </citation>
    <scope>NUCLEOTIDE SEQUENCE [LARGE SCALE GENOMIC DNA]</scope>
    <source>
        <strain evidence="2 3">RCEF 264</strain>
    </source>
</reference>
<dbReference type="Proteomes" id="UP000076874">
    <property type="component" value="Unassembled WGS sequence"/>
</dbReference>
<dbReference type="AlphaFoldDB" id="A0A167MDX6"/>
<proteinExistence type="predicted"/>
<feature type="region of interest" description="Disordered" evidence="1">
    <location>
        <begin position="9"/>
        <end position="88"/>
    </location>
</feature>
<dbReference type="OrthoDB" id="74314at2759"/>
<protein>
    <submittedName>
        <fullName evidence="2">Integral peroxisomal membrane protein</fullName>
    </submittedName>
</protein>
<sequence>MDDIAYMFLGVPDDDEDNDNGSTTPPAASLNPDTEKAANDRAVHGTDARNGSSEDDTNDDAASVAASIAPSPAPAPATPSKRRGFRDFLSKANLQEQLLDKLFQQVIPIDAAPAGHHNDDDDDDSDVGFGEALGAAVRTTDGTADARSGGRSSSGRDWVEERIITGVEVETEGERWVYDIYNEHDPQQQQQQQQWKKKKRFYSEADGEYDDDDDTVVAYSDQTALRSIESKLYLF</sequence>
<name>A0A167MDX6_9HYPO</name>
<evidence type="ECO:0000256" key="1">
    <source>
        <dbReference type="SAM" id="MobiDB-lite"/>
    </source>
</evidence>
<comment type="caution">
    <text evidence="2">The sequence shown here is derived from an EMBL/GenBank/DDBJ whole genome shotgun (WGS) entry which is preliminary data.</text>
</comment>
<dbReference type="EMBL" id="AZHD01000024">
    <property type="protein sequence ID" value="OAA54242.1"/>
    <property type="molecule type" value="Genomic_DNA"/>
</dbReference>
<dbReference type="STRING" id="1081102.A0A167MDX6"/>
<organism evidence="2 3">
    <name type="scientific">Niveomyces insectorum RCEF 264</name>
    <dbReference type="NCBI Taxonomy" id="1081102"/>
    <lineage>
        <taxon>Eukaryota</taxon>
        <taxon>Fungi</taxon>
        <taxon>Dikarya</taxon>
        <taxon>Ascomycota</taxon>
        <taxon>Pezizomycotina</taxon>
        <taxon>Sordariomycetes</taxon>
        <taxon>Hypocreomycetidae</taxon>
        <taxon>Hypocreales</taxon>
        <taxon>Cordycipitaceae</taxon>
        <taxon>Niveomyces</taxon>
    </lineage>
</organism>
<keyword evidence="3" id="KW-1185">Reference proteome</keyword>
<feature type="compositionally biased region" description="Low complexity" evidence="1">
    <location>
        <begin position="61"/>
        <end position="70"/>
    </location>
</feature>
<accession>A0A167MDX6</accession>
<gene>
    <name evidence="2" type="ORF">SPI_08861</name>
</gene>
<evidence type="ECO:0000313" key="3">
    <source>
        <dbReference type="Proteomes" id="UP000076874"/>
    </source>
</evidence>
<evidence type="ECO:0000313" key="2">
    <source>
        <dbReference type="EMBL" id="OAA54242.1"/>
    </source>
</evidence>
<feature type="compositionally biased region" description="Basic and acidic residues" evidence="1">
    <location>
        <begin position="33"/>
        <end position="47"/>
    </location>
</feature>